<dbReference type="STRING" id="546364.SAMN04489730_3525"/>
<dbReference type="PANTHER" id="PTHR11487:SF0">
    <property type="entry name" value="S-ACYL FATTY ACID SYNTHASE THIOESTERASE, MEDIUM CHAIN"/>
    <property type="match status" value="1"/>
</dbReference>
<dbReference type="InterPro" id="IPR020802">
    <property type="entry name" value="TesA-like"/>
</dbReference>
<name>A0A1K1RLM6_9PSEU</name>
<dbReference type="InterPro" id="IPR029058">
    <property type="entry name" value="AB_hydrolase_fold"/>
</dbReference>
<gene>
    <name evidence="4" type="ORF">SAMN04489730_3525</name>
</gene>
<evidence type="ECO:0000313" key="5">
    <source>
        <dbReference type="Proteomes" id="UP000182740"/>
    </source>
</evidence>
<dbReference type="GO" id="GO:0008610">
    <property type="term" value="P:lipid biosynthetic process"/>
    <property type="evidence" value="ECO:0007669"/>
    <property type="project" value="TreeGrafter"/>
</dbReference>
<sequence>MEWLRDHSAGDETVRVLCLPPAGGSARPYRRWAGLLPGHVGVVAVELPGHGDRLTETPIDDLPTLIQGMLPEVRTLLDRPLVVFGHSMGALVAAELCRALLVEREWRPLLLVAAGCMSPDRPSVPDYVTRMTDEGILDFLTKVGGTPPDILANDEYLGMIRPVVRADLEAIAHRDVDASPRLGCAVRAYLGADDPRVDAEQAAGWAIESDGDFGMCTFPGGHFFVQDHVETVLSRLRRGLAEALRMRGRDRTPAISN</sequence>
<evidence type="ECO:0000313" key="4">
    <source>
        <dbReference type="EMBL" id="SFW72917.1"/>
    </source>
</evidence>
<accession>A0A1K1RLM6</accession>
<comment type="similarity">
    <text evidence="1">Belongs to the thioesterase family.</text>
</comment>
<reference evidence="5" key="1">
    <citation type="submission" date="2016-11" db="EMBL/GenBank/DDBJ databases">
        <authorList>
            <person name="Varghese N."/>
            <person name="Submissions S."/>
        </authorList>
    </citation>
    <scope>NUCLEOTIDE SEQUENCE [LARGE SCALE GENOMIC DNA]</scope>
    <source>
        <strain evidence="5">DSM 44671</strain>
    </source>
</reference>
<dbReference type="Gene3D" id="3.40.50.1820">
    <property type="entry name" value="alpha/beta hydrolase"/>
    <property type="match status" value="1"/>
</dbReference>
<dbReference type="SUPFAM" id="SSF53474">
    <property type="entry name" value="alpha/beta-Hydrolases"/>
    <property type="match status" value="1"/>
</dbReference>
<dbReference type="InterPro" id="IPR001031">
    <property type="entry name" value="Thioesterase"/>
</dbReference>
<evidence type="ECO:0000256" key="1">
    <source>
        <dbReference type="ARBA" id="ARBA00007169"/>
    </source>
</evidence>
<dbReference type="EMBL" id="FPJG01000006">
    <property type="protein sequence ID" value="SFW72917.1"/>
    <property type="molecule type" value="Genomic_DNA"/>
</dbReference>
<evidence type="ECO:0000256" key="2">
    <source>
        <dbReference type="ARBA" id="ARBA00022801"/>
    </source>
</evidence>
<proteinExistence type="inferred from homology"/>
<dbReference type="GO" id="GO:0016787">
    <property type="term" value="F:hydrolase activity"/>
    <property type="evidence" value="ECO:0007669"/>
    <property type="project" value="UniProtKB-KW"/>
</dbReference>
<dbReference type="PANTHER" id="PTHR11487">
    <property type="entry name" value="THIOESTERASE"/>
    <property type="match status" value="1"/>
</dbReference>
<dbReference type="SMART" id="SM00824">
    <property type="entry name" value="PKS_TE"/>
    <property type="match status" value="1"/>
</dbReference>
<dbReference type="Proteomes" id="UP000182740">
    <property type="component" value="Unassembled WGS sequence"/>
</dbReference>
<evidence type="ECO:0000259" key="3">
    <source>
        <dbReference type="SMART" id="SM00824"/>
    </source>
</evidence>
<organism evidence="4 5">
    <name type="scientific">Amycolatopsis australiensis</name>
    <dbReference type="NCBI Taxonomy" id="546364"/>
    <lineage>
        <taxon>Bacteria</taxon>
        <taxon>Bacillati</taxon>
        <taxon>Actinomycetota</taxon>
        <taxon>Actinomycetes</taxon>
        <taxon>Pseudonocardiales</taxon>
        <taxon>Pseudonocardiaceae</taxon>
        <taxon>Amycolatopsis</taxon>
    </lineage>
</organism>
<feature type="domain" description="Thioesterase TesA-like" evidence="3">
    <location>
        <begin position="17"/>
        <end position="240"/>
    </location>
</feature>
<dbReference type="AlphaFoldDB" id="A0A1K1RLM6"/>
<dbReference type="RefSeq" id="WP_084743221.1">
    <property type="nucleotide sequence ID" value="NZ_FPJG01000006.1"/>
</dbReference>
<dbReference type="OrthoDB" id="8480037at2"/>
<protein>
    <submittedName>
        <fullName evidence="4">Surfactin synthase thioesterase subunit</fullName>
    </submittedName>
</protein>
<dbReference type="Pfam" id="PF00975">
    <property type="entry name" value="Thioesterase"/>
    <property type="match status" value="1"/>
</dbReference>
<keyword evidence="5" id="KW-1185">Reference proteome</keyword>
<dbReference type="InterPro" id="IPR012223">
    <property type="entry name" value="TEII"/>
</dbReference>
<keyword evidence="2" id="KW-0378">Hydrolase</keyword>